<evidence type="ECO:0000256" key="6">
    <source>
        <dbReference type="ARBA" id="ARBA00023180"/>
    </source>
</evidence>
<dbReference type="STRING" id="6832.A0A553PS90"/>
<keyword evidence="3 7" id="KW-0732">Signal</keyword>
<gene>
    <name evidence="9" type="ORF">TCAL_04797</name>
</gene>
<dbReference type="InterPro" id="IPR019577">
    <property type="entry name" value="SPARC/Testican_Ca-bd-dom"/>
</dbReference>
<proteinExistence type="predicted"/>
<dbReference type="Gene3D" id="1.10.238.10">
    <property type="entry name" value="EF-hand"/>
    <property type="match status" value="1"/>
</dbReference>
<sequence>MKALVVMLLATGLLLTADAVKKHRRVQGGGFSWDHRRSAGMWNDSPQDGQDEIPDVIQANDVDALEDGDDNTDEMPGVYRIEEPCREMECGAGRECWFNEESEEGECRCIVECGRENDPRRQVCSNHNVTYPTECDLFRALCLCEEGSEECEDPEKLADAHIEYYGACRDIPKCASEELADFPRRMREWLFNEDLSKRWENAAVWKWCDLDGEPADKSVSRHELFPVKAPLQSLEHCIGDFLEGCDVDGDHQITLKEWGACLNLEASNLEARCETLNKSDE</sequence>
<keyword evidence="6" id="KW-0325">Glycoprotein</keyword>
<dbReference type="GO" id="GO:0050840">
    <property type="term" value="F:extracellular matrix binding"/>
    <property type="evidence" value="ECO:0007669"/>
    <property type="project" value="TreeGrafter"/>
</dbReference>
<dbReference type="Pfam" id="PF10591">
    <property type="entry name" value="SPARC_Ca_bdg"/>
    <property type="match status" value="1"/>
</dbReference>
<evidence type="ECO:0000259" key="8">
    <source>
        <dbReference type="Pfam" id="PF10591"/>
    </source>
</evidence>
<dbReference type="SUPFAM" id="SSF100895">
    <property type="entry name" value="Kazal-type serine protease inhibitors"/>
    <property type="match status" value="1"/>
</dbReference>
<dbReference type="OMA" id="HCVAPFL"/>
<evidence type="ECO:0000256" key="5">
    <source>
        <dbReference type="ARBA" id="ARBA00023157"/>
    </source>
</evidence>
<evidence type="ECO:0000256" key="1">
    <source>
        <dbReference type="ARBA" id="ARBA00004613"/>
    </source>
</evidence>
<evidence type="ECO:0000313" key="9">
    <source>
        <dbReference type="EMBL" id="TRY80543.1"/>
    </source>
</evidence>
<dbReference type="Gene3D" id="3.30.60.30">
    <property type="match status" value="1"/>
</dbReference>
<feature type="domain" description="SPARC/Testican calcium-binding" evidence="8">
    <location>
        <begin position="193"/>
        <end position="261"/>
    </location>
</feature>
<name>A0A553PS90_TIGCA</name>
<dbReference type="InterPro" id="IPR036058">
    <property type="entry name" value="Kazal_dom_sf"/>
</dbReference>
<evidence type="ECO:0000313" key="10">
    <source>
        <dbReference type="Proteomes" id="UP000318571"/>
    </source>
</evidence>
<feature type="chain" id="PRO_5022186607" description="SPARC/Testican calcium-binding domain-containing protein" evidence="7">
    <location>
        <begin position="20"/>
        <end position="281"/>
    </location>
</feature>
<dbReference type="GO" id="GO:0005615">
    <property type="term" value="C:extracellular space"/>
    <property type="evidence" value="ECO:0007669"/>
    <property type="project" value="TreeGrafter"/>
</dbReference>
<evidence type="ECO:0000256" key="3">
    <source>
        <dbReference type="ARBA" id="ARBA00022729"/>
    </source>
</evidence>
<evidence type="ECO:0000256" key="7">
    <source>
        <dbReference type="SAM" id="SignalP"/>
    </source>
</evidence>
<dbReference type="EMBL" id="VCGU01000001">
    <property type="protein sequence ID" value="TRY80543.1"/>
    <property type="molecule type" value="Genomic_DNA"/>
</dbReference>
<comment type="caution">
    <text evidence="9">The sequence shown here is derived from an EMBL/GenBank/DDBJ whole genome shotgun (WGS) entry which is preliminary data.</text>
</comment>
<dbReference type="PANTHER" id="PTHR13866">
    <property type="entry name" value="SPARC OSTEONECTIN"/>
    <property type="match status" value="1"/>
</dbReference>
<keyword evidence="5" id="KW-1015">Disulfide bond</keyword>
<dbReference type="SUPFAM" id="SSF47473">
    <property type="entry name" value="EF-hand"/>
    <property type="match status" value="1"/>
</dbReference>
<organism evidence="9 10">
    <name type="scientific">Tigriopus californicus</name>
    <name type="common">Marine copepod</name>
    <dbReference type="NCBI Taxonomy" id="6832"/>
    <lineage>
        <taxon>Eukaryota</taxon>
        <taxon>Metazoa</taxon>
        <taxon>Ecdysozoa</taxon>
        <taxon>Arthropoda</taxon>
        <taxon>Crustacea</taxon>
        <taxon>Multicrustacea</taxon>
        <taxon>Hexanauplia</taxon>
        <taxon>Copepoda</taxon>
        <taxon>Harpacticoida</taxon>
        <taxon>Harpacticidae</taxon>
        <taxon>Tigriopus</taxon>
    </lineage>
</organism>
<dbReference type="PROSITE" id="PS00018">
    <property type="entry name" value="EF_HAND_1"/>
    <property type="match status" value="1"/>
</dbReference>
<dbReference type="PANTHER" id="PTHR13866:SF14">
    <property type="entry name" value="BM-40"/>
    <property type="match status" value="1"/>
</dbReference>
<dbReference type="AlphaFoldDB" id="A0A553PS90"/>
<accession>A0A553PS90</accession>
<keyword evidence="10" id="KW-1185">Reference proteome</keyword>
<dbReference type="InterPro" id="IPR018247">
    <property type="entry name" value="EF_Hand_1_Ca_BS"/>
</dbReference>
<protein>
    <recommendedName>
        <fullName evidence="8">SPARC/Testican calcium-binding domain-containing protein</fullName>
    </recommendedName>
</protein>
<comment type="subcellular location">
    <subcellularLocation>
        <location evidence="1">Secreted</location>
    </subcellularLocation>
</comment>
<keyword evidence="4" id="KW-0106">Calcium</keyword>
<dbReference type="GO" id="GO:0005509">
    <property type="term" value="F:calcium ion binding"/>
    <property type="evidence" value="ECO:0007669"/>
    <property type="project" value="InterPro"/>
</dbReference>
<evidence type="ECO:0000256" key="4">
    <source>
        <dbReference type="ARBA" id="ARBA00022837"/>
    </source>
</evidence>
<dbReference type="InterPro" id="IPR011992">
    <property type="entry name" value="EF-hand-dom_pair"/>
</dbReference>
<feature type="signal peptide" evidence="7">
    <location>
        <begin position="1"/>
        <end position="19"/>
    </location>
</feature>
<reference evidence="9 10" key="1">
    <citation type="journal article" date="2018" name="Nat. Ecol. Evol.">
        <title>Genomic signatures of mitonuclear coevolution across populations of Tigriopus californicus.</title>
        <authorList>
            <person name="Barreto F.S."/>
            <person name="Watson E.T."/>
            <person name="Lima T.G."/>
            <person name="Willett C.S."/>
            <person name="Edmands S."/>
            <person name="Li W."/>
            <person name="Burton R.S."/>
        </authorList>
    </citation>
    <scope>NUCLEOTIDE SEQUENCE [LARGE SCALE GENOMIC DNA]</scope>
    <source>
        <strain evidence="9 10">San Diego</strain>
    </source>
</reference>
<dbReference type="GO" id="GO:0005518">
    <property type="term" value="F:collagen binding"/>
    <property type="evidence" value="ECO:0007669"/>
    <property type="project" value="TreeGrafter"/>
</dbReference>
<evidence type="ECO:0000256" key="2">
    <source>
        <dbReference type="ARBA" id="ARBA00022525"/>
    </source>
</evidence>
<dbReference type="Proteomes" id="UP000318571">
    <property type="component" value="Chromosome 12"/>
</dbReference>
<keyword evidence="2" id="KW-0964">Secreted</keyword>